<reference evidence="2" key="1">
    <citation type="submission" date="2021-02" db="EMBL/GenBank/DDBJ databases">
        <authorList>
            <person name="Dougan E. K."/>
            <person name="Rhodes N."/>
            <person name="Thang M."/>
            <person name="Chan C."/>
        </authorList>
    </citation>
    <scope>NUCLEOTIDE SEQUENCE</scope>
</reference>
<evidence type="ECO:0000256" key="1">
    <source>
        <dbReference type="SAM" id="MobiDB-lite"/>
    </source>
</evidence>
<comment type="caution">
    <text evidence="2">The sequence shown here is derived from an EMBL/GenBank/DDBJ whole genome shotgun (WGS) entry which is preliminary data.</text>
</comment>
<evidence type="ECO:0000313" key="3">
    <source>
        <dbReference type="Proteomes" id="UP000604046"/>
    </source>
</evidence>
<keyword evidence="3" id="KW-1185">Reference proteome</keyword>
<gene>
    <name evidence="2" type="primary">Upf1</name>
    <name evidence="2" type="ORF">SNAT2548_LOCUS11005</name>
</gene>
<protein>
    <submittedName>
        <fullName evidence="2">Upf1 protein</fullName>
    </submittedName>
</protein>
<sequence>MRQVWMRSHSRPDQVPLALRRRMRERPRKQFQSQTGRSPRDAGSYFLLTPTNSKDVMQQEGRSDQAAGVRKAVKTCRSKQSLMRRLASAERQGLLDTSVLAASLQTCGYHRWWKALQEVMDLGARLQIPFNGIATSVLFRALLSCVQAFTVSPQRLSRRKTRAFRLARQVMGNFVPETAVDFNALLSSMCRLCDEIGSEESLAWADKEWQRFELLPFETNIVAFAARLQLLERHGRQQEVDQMLRKDLVGPELSPNVVVLGGLVNAAAINQDWQRAEKLWEYLVQLRHVKPNIPAHLAYAKAYMLAGKPCDAIRVVESALGDAGCAITCASDYKVAVEYTQNLVIVCHSLPTPTNLSKLTSTLQQNADLMKGSIPTSAKVWWQKLSQVADTLLHDATQLGLKDVLITSNATTYSVMKDWDNLRAGADYL</sequence>
<dbReference type="InterPro" id="IPR011990">
    <property type="entry name" value="TPR-like_helical_dom_sf"/>
</dbReference>
<feature type="region of interest" description="Disordered" evidence="1">
    <location>
        <begin position="22"/>
        <end position="45"/>
    </location>
</feature>
<organism evidence="2 3">
    <name type="scientific">Symbiodinium natans</name>
    <dbReference type="NCBI Taxonomy" id="878477"/>
    <lineage>
        <taxon>Eukaryota</taxon>
        <taxon>Sar</taxon>
        <taxon>Alveolata</taxon>
        <taxon>Dinophyceae</taxon>
        <taxon>Suessiales</taxon>
        <taxon>Symbiodiniaceae</taxon>
        <taxon>Symbiodinium</taxon>
    </lineage>
</organism>
<proteinExistence type="predicted"/>
<name>A0A812L5T7_9DINO</name>
<dbReference type="AlphaFoldDB" id="A0A812L5T7"/>
<evidence type="ECO:0000313" key="2">
    <source>
        <dbReference type="EMBL" id="CAE7241911.1"/>
    </source>
</evidence>
<dbReference type="Proteomes" id="UP000604046">
    <property type="component" value="Unassembled WGS sequence"/>
</dbReference>
<dbReference type="Gene3D" id="1.25.40.10">
    <property type="entry name" value="Tetratricopeptide repeat domain"/>
    <property type="match status" value="1"/>
</dbReference>
<accession>A0A812L5T7</accession>
<dbReference type="EMBL" id="CAJNDS010000957">
    <property type="protein sequence ID" value="CAE7241911.1"/>
    <property type="molecule type" value="Genomic_DNA"/>
</dbReference>
<dbReference type="OrthoDB" id="449248at2759"/>